<feature type="domain" description="Type II secretion system protein GspC N-terminal" evidence="10">
    <location>
        <begin position="67"/>
        <end position="182"/>
    </location>
</feature>
<evidence type="ECO:0000256" key="4">
    <source>
        <dbReference type="ARBA" id="ARBA00022519"/>
    </source>
</evidence>
<evidence type="ECO:0000313" key="11">
    <source>
        <dbReference type="EMBL" id="NMC62669.1"/>
    </source>
</evidence>
<dbReference type="Pfam" id="PF11356">
    <property type="entry name" value="T2SSC"/>
    <property type="match status" value="1"/>
</dbReference>
<dbReference type="InterPro" id="IPR024961">
    <property type="entry name" value="T2SS_GspC_N"/>
</dbReference>
<evidence type="ECO:0000256" key="5">
    <source>
        <dbReference type="ARBA" id="ARBA00022692"/>
    </source>
</evidence>
<feature type="non-terminal residue" evidence="11">
    <location>
        <position position="190"/>
    </location>
</feature>
<gene>
    <name evidence="11" type="ORF">GYA55_05805</name>
</gene>
<dbReference type="Proteomes" id="UP000524246">
    <property type="component" value="Unassembled WGS sequence"/>
</dbReference>
<reference evidence="11 12" key="1">
    <citation type="journal article" date="2020" name="Biotechnol. Biofuels">
        <title>New insights from the biogas microbiome by comprehensive genome-resolved metagenomics of nearly 1600 species originating from multiple anaerobic digesters.</title>
        <authorList>
            <person name="Campanaro S."/>
            <person name="Treu L."/>
            <person name="Rodriguez-R L.M."/>
            <person name="Kovalovszki A."/>
            <person name="Ziels R.M."/>
            <person name="Maus I."/>
            <person name="Zhu X."/>
            <person name="Kougias P.G."/>
            <person name="Basile A."/>
            <person name="Luo G."/>
            <person name="Schluter A."/>
            <person name="Konstantinidis K.T."/>
            <person name="Angelidaki I."/>
        </authorList>
    </citation>
    <scope>NUCLEOTIDE SEQUENCE [LARGE SCALE GENOMIC DNA]</scope>
    <source>
        <strain evidence="11">AS27yjCOA_65</strain>
    </source>
</reference>
<keyword evidence="7 9" id="KW-1133">Transmembrane helix</keyword>
<evidence type="ECO:0000259" key="10">
    <source>
        <dbReference type="Pfam" id="PF11356"/>
    </source>
</evidence>
<sequence>MDFANVELRFNPVFINRFLRQGPLQQLVFAIRISLVIACILLLSFTLYDFLQNRIEAETASMKLKNELARLAEDKSQDGAKKRKRVETDVTMAKNLFSGLSPKLPGKDVATPKLAPQIQLTLVGTFIADDVKESYAIIEDQKKKIQEDFSLNDLIFGEAKLVGIYPDKVEIDRNGVKEFLKLDENDDSDT</sequence>
<evidence type="ECO:0000256" key="2">
    <source>
        <dbReference type="ARBA" id="ARBA00022448"/>
    </source>
</evidence>
<evidence type="ECO:0000256" key="8">
    <source>
        <dbReference type="ARBA" id="ARBA00023136"/>
    </source>
</evidence>
<keyword evidence="3" id="KW-1003">Cell membrane</keyword>
<evidence type="ECO:0000256" key="6">
    <source>
        <dbReference type="ARBA" id="ARBA00022927"/>
    </source>
</evidence>
<keyword evidence="5 9" id="KW-0812">Transmembrane</keyword>
<keyword evidence="8 9" id="KW-0472">Membrane</keyword>
<feature type="transmembrane region" description="Helical" evidence="9">
    <location>
        <begin position="27"/>
        <end position="48"/>
    </location>
</feature>
<dbReference type="GO" id="GO:0015031">
    <property type="term" value="P:protein transport"/>
    <property type="evidence" value="ECO:0007669"/>
    <property type="project" value="UniProtKB-KW"/>
</dbReference>
<evidence type="ECO:0000256" key="7">
    <source>
        <dbReference type="ARBA" id="ARBA00022989"/>
    </source>
</evidence>
<dbReference type="GO" id="GO:0005886">
    <property type="term" value="C:plasma membrane"/>
    <property type="evidence" value="ECO:0007669"/>
    <property type="project" value="UniProtKB-SubCell"/>
</dbReference>
<evidence type="ECO:0000256" key="9">
    <source>
        <dbReference type="SAM" id="Phobius"/>
    </source>
</evidence>
<dbReference type="EMBL" id="JAAZON010000248">
    <property type="protein sequence ID" value="NMC62669.1"/>
    <property type="molecule type" value="Genomic_DNA"/>
</dbReference>
<name>A0A7X9IK27_9DELT</name>
<evidence type="ECO:0000256" key="3">
    <source>
        <dbReference type="ARBA" id="ARBA00022475"/>
    </source>
</evidence>
<organism evidence="11 12">
    <name type="scientific">SAR324 cluster bacterium</name>
    <dbReference type="NCBI Taxonomy" id="2024889"/>
    <lineage>
        <taxon>Bacteria</taxon>
        <taxon>Deltaproteobacteria</taxon>
        <taxon>SAR324 cluster</taxon>
    </lineage>
</organism>
<dbReference type="Gene3D" id="2.30.30.830">
    <property type="match status" value="1"/>
</dbReference>
<proteinExistence type="predicted"/>
<dbReference type="AlphaFoldDB" id="A0A7X9IK27"/>
<keyword evidence="4" id="KW-0997">Cell inner membrane</keyword>
<comment type="caution">
    <text evidence="11">The sequence shown here is derived from an EMBL/GenBank/DDBJ whole genome shotgun (WGS) entry which is preliminary data.</text>
</comment>
<keyword evidence="2" id="KW-0813">Transport</keyword>
<accession>A0A7X9IK27</accession>
<comment type="subcellular location">
    <subcellularLocation>
        <location evidence="1">Cell inner membrane</location>
    </subcellularLocation>
</comment>
<keyword evidence="6" id="KW-0653">Protein transport</keyword>
<evidence type="ECO:0000256" key="1">
    <source>
        <dbReference type="ARBA" id="ARBA00004533"/>
    </source>
</evidence>
<evidence type="ECO:0000313" key="12">
    <source>
        <dbReference type="Proteomes" id="UP000524246"/>
    </source>
</evidence>
<protein>
    <recommendedName>
        <fullName evidence="10">Type II secretion system protein GspC N-terminal domain-containing protein</fullName>
    </recommendedName>
</protein>